<evidence type="ECO:0000313" key="2">
    <source>
        <dbReference type="Proteomes" id="UP000184480"/>
    </source>
</evidence>
<dbReference type="Gene3D" id="2.60.120.40">
    <property type="match status" value="1"/>
</dbReference>
<dbReference type="Proteomes" id="UP000184480">
    <property type="component" value="Unassembled WGS sequence"/>
</dbReference>
<dbReference type="RefSeq" id="WP_062183344.1">
    <property type="nucleotide sequence ID" value="NZ_BBXL01000020.1"/>
</dbReference>
<name>A0A1M5GXQ1_9BACT</name>
<evidence type="ECO:0000313" key="1">
    <source>
        <dbReference type="EMBL" id="SHG08457.1"/>
    </source>
</evidence>
<protein>
    <recommendedName>
        <fullName evidence="3">C1q domain-containing protein</fullName>
    </recommendedName>
</protein>
<organism evidence="1 2">
    <name type="scientific">Dysgonomonas macrotermitis</name>
    <dbReference type="NCBI Taxonomy" id="1346286"/>
    <lineage>
        <taxon>Bacteria</taxon>
        <taxon>Pseudomonadati</taxon>
        <taxon>Bacteroidota</taxon>
        <taxon>Bacteroidia</taxon>
        <taxon>Bacteroidales</taxon>
        <taxon>Dysgonomonadaceae</taxon>
        <taxon>Dysgonomonas</taxon>
    </lineage>
</organism>
<evidence type="ECO:0008006" key="3">
    <source>
        <dbReference type="Google" id="ProtNLM"/>
    </source>
</evidence>
<sequence length="269" mass="28519">MKRILIILYILLILPFCLTAQIGVNTELPKGTLGIRSASSAIPVVVSRNSDNTELAKLLNSGYLGLGGANPVVKLDLRGTQADGELGLGTTSMTAAAAGAGAIRYNNGIEYSDGEVWVKLTALPTKAYVIAKNSSPLIALPTSTTWKNWTKDIDVTNSFNASTGVFTVPRTGVYSISCTGMFHIVATMVGALRLEINLQVSSSTAANVKSAVAAPVGATGDLVNMTCVNKSFLYLQAGDTFYFYIWHNTTPSIEMTTDGSYNTLTISEM</sequence>
<dbReference type="EMBL" id="FQUC01000015">
    <property type="protein sequence ID" value="SHG08457.1"/>
    <property type="molecule type" value="Genomic_DNA"/>
</dbReference>
<gene>
    <name evidence="1" type="ORF">SAMN05444362_11515</name>
</gene>
<dbReference type="OrthoDB" id="1240046at2"/>
<proteinExistence type="predicted"/>
<dbReference type="SUPFAM" id="SSF49842">
    <property type="entry name" value="TNF-like"/>
    <property type="match status" value="1"/>
</dbReference>
<dbReference type="STRING" id="1346286.SAMN05444362_11515"/>
<dbReference type="InterPro" id="IPR008983">
    <property type="entry name" value="Tumour_necrosis_fac-like_dom"/>
</dbReference>
<keyword evidence="2" id="KW-1185">Reference proteome</keyword>
<accession>A0A1M5GXQ1</accession>
<dbReference type="AlphaFoldDB" id="A0A1M5GXQ1"/>
<reference evidence="2" key="1">
    <citation type="submission" date="2016-11" db="EMBL/GenBank/DDBJ databases">
        <authorList>
            <person name="Varghese N."/>
            <person name="Submissions S."/>
        </authorList>
    </citation>
    <scope>NUCLEOTIDE SEQUENCE [LARGE SCALE GENOMIC DNA]</scope>
    <source>
        <strain evidence="2">DSM 27370</strain>
    </source>
</reference>